<dbReference type="PANTHER" id="PTHR35901">
    <property type="entry name" value="RIBONUCLEASE VAPC3"/>
    <property type="match status" value="1"/>
</dbReference>
<dbReference type="AlphaFoldDB" id="A0A371NU02"/>
<dbReference type="InterPro" id="IPR002716">
    <property type="entry name" value="PIN_dom"/>
</dbReference>
<proteinExistence type="inferred from homology"/>
<keyword evidence="2 6" id="KW-0540">Nuclease</keyword>
<dbReference type="RefSeq" id="WP_116242417.1">
    <property type="nucleotide sequence ID" value="NZ_QUAB01000043.1"/>
</dbReference>
<evidence type="ECO:0000259" key="7">
    <source>
        <dbReference type="Pfam" id="PF01850"/>
    </source>
</evidence>
<evidence type="ECO:0000313" key="8">
    <source>
        <dbReference type="EMBL" id="REJ05133.1"/>
    </source>
</evidence>
<evidence type="ECO:0000256" key="4">
    <source>
        <dbReference type="ARBA" id="ARBA00022801"/>
    </source>
</evidence>
<organism evidence="8 9">
    <name type="scientific">Microbacterium bovistercoris</name>
    <dbReference type="NCBI Taxonomy" id="2293570"/>
    <lineage>
        <taxon>Bacteria</taxon>
        <taxon>Bacillati</taxon>
        <taxon>Actinomycetota</taxon>
        <taxon>Actinomycetes</taxon>
        <taxon>Micrococcales</taxon>
        <taxon>Microbacteriaceae</taxon>
        <taxon>Microbacterium</taxon>
    </lineage>
</organism>
<dbReference type="OrthoDB" id="4377304at2"/>
<sequence>MIVIDASAVVELVGELGSSTRLHARVLGETLIAPDVLPLETAHALRGLNLGGHLSDPGLDAAAGDLARLPIGLHPSLPLIPRVMALRQNFSAYDASYVALAELFGCPLLTLDERLAKAAKKHTAVEIAMA</sequence>
<dbReference type="InterPro" id="IPR044153">
    <property type="entry name" value="PIN_Pae0151-like"/>
</dbReference>
<keyword evidence="6" id="KW-0800">Toxin</keyword>
<dbReference type="EC" id="3.1.-.-" evidence="6"/>
<dbReference type="InterPro" id="IPR051619">
    <property type="entry name" value="TypeII_TA_RNase_PINc/VapC"/>
</dbReference>
<feature type="domain" description="PIN" evidence="7">
    <location>
        <begin position="2"/>
        <end position="120"/>
    </location>
</feature>
<accession>A0A371NU02</accession>
<comment type="caution">
    <text evidence="8">The sequence shown here is derived from an EMBL/GenBank/DDBJ whole genome shotgun (WGS) entry which is preliminary data.</text>
</comment>
<dbReference type="GO" id="GO:0016787">
    <property type="term" value="F:hydrolase activity"/>
    <property type="evidence" value="ECO:0007669"/>
    <property type="project" value="UniProtKB-KW"/>
</dbReference>
<evidence type="ECO:0000256" key="5">
    <source>
        <dbReference type="ARBA" id="ARBA00022842"/>
    </source>
</evidence>
<reference evidence="8 9" key="1">
    <citation type="submission" date="2018-08" db="EMBL/GenBank/DDBJ databases">
        <title>Isolation, diversity and antifungal activity of Actinobacteria from cow dung.</title>
        <authorList>
            <person name="Ling L."/>
        </authorList>
    </citation>
    <scope>NUCLEOTIDE SEQUENCE [LARGE SCALE GENOMIC DNA]</scope>
    <source>
        <strain evidence="8 9">NEAU-LLE</strain>
    </source>
</reference>
<dbReference type="GO" id="GO:0090729">
    <property type="term" value="F:toxin activity"/>
    <property type="evidence" value="ECO:0007669"/>
    <property type="project" value="UniProtKB-KW"/>
</dbReference>
<dbReference type="Proteomes" id="UP000262172">
    <property type="component" value="Unassembled WGS sequence"/>
</dbReference>
<dbReference type="PANTHER" id="PTHR35901:SF1">
    <property type="entry name" value="EXONUCLEASE VAPC9"/>
    <property type="match status" value="1"/>
</dbReference>
<dbReference type="InterPro" id="IPR029060">
    <property type="entry name" value="PIN-like_dom_sf"/>
</dbReference>
<feature type="binding site" evidence="6">
    <location>
        <position position="5"/>
    </location>
    <ligand>
        <name>Mg(2+)</name>
        <dbReference type="ChEBI" id="CHEBI:18420"/>
    </ligand>
</feature>
<dbReference type="SUPFAM" id="SSF88723">
    <property type="entry name" value="PIN domain-like"/>
    <property type="match status" value="1"/>
</dbReference>
<evidence type="ECO:0000256" key="3">
    <source>
        <dbReference type="ARBA" id="ARBA00022723"/>
    </source>
</evidence>
<comment type="cofactor">
    <cofactor evidence="6">
        <name>Mg(2+)</name>
        <dbReference type="ChEBI" id="CHEBI:18420"/>
    </cofactor>
</comment>
<comment type="similarity">
    <text evidence="6">Belongs to the PINc/VapC protein family.</text>
</comment>
<evidence type="ECO:0000256" key="6">
    <source>
        <dbReference type="HAMAP-Rule" id="MF_00265"/>
    </source>
</evidence>
<name>A0A371NU02_9MICO</name>
<keyword evidence="3 6" id="KW-0479">Metal-binding</keyword>
<keyword evidence="5 6" id="KW-0460">Magnesium</keyword>
<dbReference type="Pfam" id="PF01850">
    <property type="entry name" value="PIN"/>
    <property type="match status" value="1"/>
</dbReference>
<dbReference type="HAMAP" id="MF_00265">
    <property type="entry name" value="VapC_Nob1"/>
    <property type="match status" value="1"/>
</dbReference>
<dbReference type="InterPro" id="IPR022907">
    <property type="entry name" value="VapC_family"/>
</dbReference>
<dbReference type="CDD" id="cd09873">
    <property type="entry name" value="PIN_Pae0151-like"/>
    <property type="match status" value="1"/>
</dbReference>
<dbReference type="GO" id="GO:0004540">
    <property type="term" value="F:RNA nuclease activity"/>
    <property type="evidence" value="ECO:0007669"/>
    <property type="project" value="InterPro"/>
</dbReference>
<dbReference type="EMBL" id="QUAB01000043">
    <property type="protein sequence ID" value="REJ05133.1"/>
    <property type="molecule type" value="Genomic_DNA"/>
</dbReference>
<evidence type="ECO:0000313" key="9">
    <source>
        <dbReference type="Proteomes" id="UP000262172"/>
    </source>
</evidence>
<keyword evidence="9" id="KW-1185">Reference proteome</keyword>
<feature type="binding site" evidence="6">
    <location>
        <position position="94"/>
    </location>
    <ligand>
        <name>Mg(2+)</name>
        <dbReference type="ChEBI" id="CHEBI:18420"/>
    </ligand>
</feature>
<dbReference type="Gene3D" id="3.40.50.1010">
    <property type="entry name" value="5'-nuclease"/>
    <property type="match status" value="1"/>
</dbReference>
<evidence type="ECO:0000256" key="1">
    <source>
        <dbReference type="ARBA" id="ARBA00022649"/>
    </source>
</evidence>
<gene>
    <name evidence="6" type="primary">vapC</name>
    <name evidence="8" type="ORF">DY023_11190</name>
</gene>
<keyword evidence="4 6" id="KW-0378">Hydrolase</keyword>
<dbReference type="GO" id="GO:0000287">
    <property type="term" value="F:magnesium ion binding"/>
    <property type="evidence" value="ECO:0007669"/>
    <property type="project" value="UniProtKB-UniRule"/>
</dbReference>
<comment type="function">
    <text evidence="6">Toxic component of a toxin-antitoxin (TA) system. An RNase.</text>
</comment>
<evidence type="ECO:0000256" key="2">
    <source>
        <dbReference type="ARBA" id="ARBA00022722"/>
    </source>
</evidence>
<keyword evidence="1 6" id="KW-1277">Toxin-antitoxin system</keyword>
<protein>
    <recommendedName>
        <fullName evidence="6">Ribonuclease VapC</fullName>
        <shortName evidence="6">RNase VapC</shortName>
        <ecNumber evidence="6">3.1.-.-</ecNumber>
    </recommendedName>
    <alternativeName>
        <fullName evidence="6">Toxin VapC</fullName>
    </alternativeName>
</protein>